<keyword evidence="1" id="KW-0472">Membrane</keyword>
<dbReference type="GO" id="GO:0009279">
    <property type="term" value="C:cell outer membrane"/>
    <property type="evidence" value="ECO:0007669"/>
    <property type="project" value="UniProtKB-SubCell"/>
</dbReference>
<evidence type="ECO:0000256" key="2">
    <source>
        <dbReference type="SAM" id="MobiDB-lite"/>
    </source>
</evidence>
<reference evidence="5 6" key="1">
    <citation type="submission" date="2020-04" db="EMBL/GenBank/DDBJ databases">
        <title>Hymenobacter polaris sp. nov., isolated from Arctic soil.</title>
        <authorList>
            <person name="Dahal R.H."/>
        </authorList>
    </citation>
    <scope>NUCLEOTIDE SEQUENCE [LARGE SCALE GENOMIC DNA]</scope>
    <source>
        <strain evidence="5 6">RP-2-7</strain>
    </source>
</reference>
<keyword evidence="5" id="KW-0675">Receptor</keyword>
<feature type="compositionally biased region" description="Low complexity" evidence="2">
    <location>
        <begin position="364"/>
        <end position="377"/>
    </location>
</feature>
<dbReference type="InterPro" id="IPR037066">
    <property type="entry name" value="Plug_dom_sf"/>
</dbReference>
<dbReference type="InterPro" id="IPR012910">
    <property type="entry name" value="Plug_dom"/>
</dbReference>
<gene>
    <name evidence="5" type="ORF">HHL22_17340</name>
</gene>
<comment type="caution">
    <text evidence="5">The sequence shown here is derived from an EMBL/GenBank/DDBJ whole genome shotgun (WGS) entry which is preliminary data.</text>
</comment>
<dbReference type="Gene3D" id="2.170.130.10">
    <property type="entry name" value="TonB-dependent receptor, plug domain"/>
    <property type="match status" value="1"/>
</dbReference>
<protein>
    <submittedName>
        <fullName evidence="5">TonB-dependent receptor plug domain-containing protein</fullName>
    </submittedName>
</protein>
<comment type="subcellular location">
    <subcellularLocation>
        <location evidence="1">Cell outer membrane</location>
        <topology evidence="1">Multi-pass membrane protein</topology>
    </subcellularLocation>
</comment>
<evidence type="ECO:0000313" key="6">
    <source>
        <dbReference type="Proteomes" id="UP000559626"/>
    </source>
</evidence>
<accession>A0A7Y0FNJ5</accession>
<keyword evidence="1" id="KW-0813">Transport</keyword>
<dbReference type="Proteomes" id="UP000559626">
    <property type="component" value="Unassembled WGS sequence"/>
</dbReference>
<keyword evidence="6" id="KW-1185">Reference proteome</keyword>
<dbReference type="PROSITE" id="PS52016">
    <property type="entry name" value="TONB_DEPENDENT_REC_3"/>
    <property type="match status" value="1"/>
</dbReference>
<feature type="chain" id="PRO_5030894571" evidence="3">
    <location>
        <begin position="31"/>
        <end position="932"/>
    </location>
</feature>
<keyword evidence="1" id="KW-0998">Cell outer membrane</keyword>
<dbReference type="InterPro" id="IPR039426">
    <property type="entry name" value="TonB-dep_rcpt-like"/>
</dbReference>
<evidence type="ECO:0000259" key="4">
    <source>
        <dbReference type="Pfam" id="PF07715"/>
    </source>
</evidence>
<feature type="signal peptide" evidence="3">
    <location>
        <begin position="1"/>
        <end position="30"/>
    </location>
</feature>
<evidence type="ECO:0000256" key="3">
    <source>
        <dbReference type="SAM" id="SignalP"/>
    </source>
</evidence>
<keyword evidence="1" id="KW-0812">Transmembrane</keyword>
<organism evidence="5 6">
    <name type="scientific">Hymenobacter polaris</name>
    <dbReference type="NCBI Taxonomy" id="2682546"/>
    <lineage>
        <taxon>Bacteria</taxon>
        <taxon>Pseudomonadati</taxon>
        <taxon>Bacteroidota</taxon>
        <taxon>Cytophagia</taxon>
        <taxon>Cytophagales</taxon>
        <taxon>Hymenobacteraceae</taxon>
        <taxon>Hymenobacter</taxon>
    </lineage>
</organism>
<name>A0A7Y0FNJ5_9BACT</name>
<proteinExistence type="inferred from homology"/>
<dbReference type="AlphaFoldDB" id="A0A7Y0FNJ5"/>
<evidence type="ECO:0000256" key="1">
    <source>
        <dbReference type="PROSITE-ProRule" id="PRU01360"/>
    </source>
</evidence>
<keyword evidence="1" id="KW-1134">Transmembrane beta strand</keyword>
<comment type="similarity">
    <text evidence="1">Belongs to the TonB-dependent receptor family.</text>
</comment>
<dbReference type="RefSeq" id="WP_169532670.1">
    <property type="nucleotide sequence ID" value="NZ_JABBGH010000003.1"/>
</dbReference>
<dbReference type="EMBL" id="JABBGH010000003">
    <property type="protein sequence ID" value="NML66973.1"/>
    <property type="molecule type" value="Genomic_DNA"/>
</dbReference>
<evidence type="ECO:0000313" key="5">
    <source>
        <dbReference type="EMBL" id="NML66973.1"/>
    </source>
</evidence>
<feature type="domain" description="TonB-dependent receptor plug" evidence="4">
    <location>
        <begin position="83"/>
        <end position="195"/>
    </location>
</feature>
<keyword evidence="3" id="KW-0732">Signal</keyword>
<dbReference type="Pfam" id="PF07715">
    <property type="entry name" value="Plug"/>
    <property type="match status" value="1"/>
</dbReference>
<feature type="region of interest" description="Disordered" evidence="2">
    <location>
        <begin position="356"/>
        <end position="378"/>
    </location>
</feature>
<dbReference type="SUPFAM" id="SSF56935">
    <property type="entry name" value="Porins"/>
    <property type="match status" value="1"/>
</dbReference>
<sequence length="932" mass="99637">MTNRYAFSICLRRLLPIAGALLALGRPAAAQRTEPLPPRPVPLRTVLPDSLAQLVKEPVLNSLVCKTVGVYIQPVPAQNIFFPLTTIQPALSRIAGVQVTPNSGAPGDWATVRMRGSGLRGNDQPLYVIDGLPALNADYAPAQLPALGYGLGTGPQARATMPNPLLFVAPADVASVEILKGAATTTRFGSQGANGMVLITTRKGGRAGEAQAPRLRYEATAAVQQVRRPVALLDARQYAELANEVWRNDGSRGAVPFAPATLAALGAGTDWQAEVLQPALLQSHFVSLDGSTARTRYLASANYLGQGGVVLNSSLRRYGLRLQAEHRFSDKLSAQLSVSGASLTRTLPNERTVPAALLSPPTVPATTGGAPTVTNGPLVTDPGYANTFYNPLTLARDAASTDRTRRLLLQASLRYQLRPAWRLEAALSGEQAHTDATRRELAQPTQPPYTPSAYEALGLAQEATTTNARLGTSYQPALGSRHELELSGSLLYQRLSRAASFGQAAPGQTNSRGGQSGSLAVSSALAEGRYTLAQQLRLTGLLRAEYALGADYLVGPSDKLQLYPGAEAAWTLEGDHLPGDGRTLSRLKLEAALGQSSNASLFTGLFGPVPVILTPGLNPGPVPLPRTTALNASVQVELFDNGLSVQPTYYRHRTAHASVGQLFAQPLSPDGSPVFYLRDVDLLNQGVELTASYTYAREKRYFNVSFSAAHNQQTVQNVAGSTPGPGLAVGEAAHPYFGYQRQGLDASGQLQYRDQNGDGQLDALDGSYFGRGLPSWLLNLSQELTLGRFTLQTQWDALLGYQLLSPVLTILDQPTATTNASARVLVRWTGPGTSTDVPRASRYRQFYGYDNLSPESASHLRLTQLTLGYRLPLPEPHQVRVWVGGQNLLVLSNYRGYDPNVSSAGGLGQLAGYDASTYPVARVWQLGVQATW</sequence>